<proteinExistence type="predicted"/>
<sequence>MAEYTYTVEKTCPICGEKTHVTKLKSRLITLETDEDFCVHYQGVNPYRYRVWMCEHCGFAADEKQFTEEPISTHDREKIKEMLEGHKINLPYTEERTAEEAIRAYKLGIYFAERLGWSLQKQAGYCMGMAWVYRDTEERDKEAEMLRRAAELYEESVMTEHYPVHGMSENMAIYIAGAAYYRLGDYGKATQILSRLMSDQEVRRNDAKLFARVQNLWIDLREKKAEMEKAGK</sequence>
<dbReference type="Pfam" id="PF09986">
    <property type="entry name" value="DUF2225"/>
    <property type="match status" value="1"/>
</dbReference>
<protein>
    <recommendedName>
        <fullName evidence="3">DUF2225 domain-containing protein</fullName>
    </recommendedName>
</protein>
<dbReference type="GeneID" id="32474720"/>
<gene>
    <name evidence="1" type="ORF">HMPREF9432_01522</name>
</gene>
<evidence type="ECO:0000313" key="1">
    <source>
        <dbReference type="EMBL" id="EHG23848.1"/>
    </source>
</evidence>
<name>A0ABN0DNH9_9FIRM</name>
<dbReference type="SUPFAM" id="SSF48452">
    <property type="entry name" value="TPR-like"/>
    <property type="match status" value="1"/>
</dbReference>
<keyword evidence="2" id="KW-1185">Reference proteome</keyword>
<dbReference type="InterPro" id="IPR011990">
    <property type="entry name" value="TPR-like_helical_dom_sf"/>
</dbReference>
<dbReference type="InterPro" id="IPR018708">
    <property type="entry name" value="DUF2225"/>
</dbReference>
<dbReference type="RefSeq" id="WP_006693670.1">
    <property type="nucleotide sequence ID" value="NZ_JH376860.1"/>
</dbReference>
<accession>A0ABN0DNH9</accession>
<evidence type="ECO:0008006" key="3">
    <source>
        <dbReference type="Google" id="ProtNLM"/>
    </source>
</evidence>
<reference evidence="1 2" key="1">
    <citation type="submission" date="2011-08" db="EMBL/GenBank/DDBJ databases">
        <title>The Genome Sequence of Selenomonas noxia F0398.</title>
        <authorList>
            <consortium name="The Broad Institute Genome Sequencing Platform"/>
            <person name="Earl A."/>
            <person name="Ward D."/>
            <person name="Feldgarden M."/>
            <person name="Gevers D."/>
            <person name="Izard J."/>
            <person name="Ganesan A."/>
            <person name="Blanton J.M."/>
            <person name="Baranova O.V."/>
            <person name="Tanner A.C."/>
            <person name="Dewhirst F.E."/>
            <person name="Young S.K."/>
            <person name="Zeng Q."/>
            <person name="Gargeya S."/>
            <person name="Fitzgerald M."/>
            <person name="Haas B."/>
            <person name="Abouelleil A."/>
            <person name="Alvarado L."/>
            <person name="Arachchi H.M."/>
            <person name="Berlin A."/>
            <person name="Brown A."/>
            <person name="Chapman S.B."/>
            <person name="Chen Z."/>
            <person name="Dunbar C."/>
            <person name="Freedman E."/>
            <person name="Gearin G."/>
            <person name="Gellesch M."/>
            <person name="Goldberg J."/>
            <person name="Griggs A."/>
            <person name="Gujja S."/>
            <person name="Heiman D."/>
            <person name="Howarth C."/>
            <person name="Larson L."/>
            <person name="Lui A."/>
            <person name="MacDonald P.J.P."/>
            <person name="Montmayeur A."/>
            <person name="Murphy C."/>
            <person name="Neiman D."/>
            <person name="Pearson M."/>
            <person name="Priest M."/>
            <person name="Roberts A."/>
            <person name="Saif S."/>
            <person name="Shea T."/>
            <person name="Shenoy N."/>
            <person name="Sisk P."/>
            <person name="Stolte C."/>
            <person name="Sykes S."/>
            <person name="Wortman J."/>
            <person name="Nusbaum C."/>
            <person name="Birren B."/>
        </authorList>
    </citation>
    <scope>NUCLEOTIDE SEQUENCE [LARGE SCALE GENOMIC DNA]</scope>
    <source>
        <strain evidence="1 2">F0398</strain>
    </source>
</reference>
<evidence type="ECO:0000313" key="2">
    <source>
        <dbReference type="Proteomes" id="UP000003175"/>
    </source>
</evidence>
<dbReference type="EMBL" id="ADGH01000016">
    <property type="protein sequence ID" value="EHG23848.1"/>
    <property type="molecule type" value="Genomic_DNA"/>
</dbReference>
<organism evidence="1 2">
    <name type="scientific">Selenomonas noxia F0398</name>
    <dbReference type="NCBI Taxonomy" id="702437"/>
    <lineage>
        <taxon>Bacteria</taxon>
        <taxon>Bacillati</taxon>
        <taxon>Bacillota</taxon>
        <taxon>Negativicutes</taxon>
        <taxon>Selenomonadales</taxon>
        <taxon>Selenomonadaceae</taxon>
        <taxon>Selenomonas</taxon>
    </lineage>
</organism>
<dbReference type="Proteomes" id="UP000003175">
    <property type="component" value="Unassembled WGS sequence"/>
</dbReference>
<comment type="caution">
    <text evidence="1">The sequence shown here is derived from an EMBL/GenBank/DDBJ whole genome shotgun (WGS) entry which is preliminary data.</text>
</comment>
<dbReference type="Gene3D" id="1.25.40.10">
    <property type="entry name" value="Tetratricopeptide repeat domain"/>
    <property type="match status" value="1"/>
</dbReference>